<comment type="caution">
    <text evidence="2">The sequence shown here is derived from an EMBL/GenBank/DDBJ whole genome shotgun (WGS) entry which is preliminary data.</text>
</comment>
<accession>A0A9X2Q4A1</accession>
<organism evidence="2 3">
    <name type="scientific">Salinibacter ruber</name>
    <dbReference type="NCBI Taxonomy" id="146919"/>
    <lineage>
        <taxon>Bacteria</taxon>
        <taxon>Pseudomonadati</taxon>
        <taxon>Rhodothermota</taxon>
        <taxon>Rhodothermia</taxon>
        <taxon>Rhodothermales</taxon>
        <taxon>Salinibacteraceae</taxon>
        <taxon>Salinibacter</taxon>
    </lineage>
</organism>
<sequence>MPRDRRSQSKEPDVDSFIDAGGSAPSEEDNGGGGEVKTFTTRFPEKLVDQIDEAIDDQIVSESRNQWLMKAAVEKLEREHE</sequence>
<feature type="compositionally biased region" description="Basic and acidic residues" evidence="1">
    <location>
        <begin position="1"/>
        <end position="13"/>
    </location>
</feature>
<evidence type="ECO:0000313" key="2">
    <source>
        <dbReference type="EMBL" id="MCS3679361.1"/>
    </source>
</evidence>
<dbReference type="EMBL" id="JANUAU010000020">
    <property type="protein sequence ID" value="MCS3679361.1"/>
    <property type="molecule type" value="Genomic_DNA"/>
</dbReference>
<dbReference type="Proteomes" id="UP001155027">
    <property type="component" value="Unassembled WGS sequence"/>
</dbReference>
<dbReference type="AlphaFoldDB" id="A0A9X2Q4A1"/>
<proteinExistence type="predicted"/>
<evidence type="ECO:0000313" key="3">
    <source>
        <dbReference type="Proteomes" id="UP001155027"/>
    </source>
</evidence>
<gene>
    <name evidence="2" type="ORF">GGP71_003312</name>
</gene>
<dbReference type="RefSeq" id="WP_259081152.1">
    <property type="nucleotide sequence ID" value="NZ_JANUAU010000020.1"/>
</dbReference>
<name>A0A9X2Q4A1_9BACT</name>
<reference evidence="2" key="1">
    <citation type="submission" date="2022-08" db="EMBL/GenBank/DDBJ databases">
        <title>Genomic Encyclopedia of Type Strains, Phase V (KMG-V): Genome sequencing to study the core and pangenomes of soil and plant-associated prokaryotes.</title>
        <authorList>
            <person name="Whitman W."/>
        </authorList>
    </citation>
    <scope>NUCLEOTIDE SEQUENCE</scope>
    <source>
        <strain evidence="2">0</strain>
    </source>
</reference>
<feature type="region of interest" description="Disordered" evidence="1">
    <location>
        <begin position="1"/>
        <end position="41"/>
    </location>
</feature>
<evidence type="ECO:0000256" key="1">
    <source>
        <dbReference type="SAM" id="MobiDB-lite"/>
    </source>
</evidence>
<protein>
    <submittedName>
        <fullName evidence="2">Uncharacterized protein</fullName>
    </submittedName>
</protein>